<organism evidence="4 5">
    <name type="scientific">Colletotrichum musicola</name>
    <dbReference type="NCBI Taxonomy" id="2175873"/>
    <lineage>
        <taxon>Eukaryota</taxon>
        <taxon>Fungi</taxon>
        <taxon>Dikarya</taxon>
        <taxon>Ascomycota</taxon>
        <taxon>Pezizomycotina</taxon>
        <taxon>Sordariomycetes</taxon>
        <taxon>Hypocreomycetidae</taxon>
        <taxon>Glomerellales</taxon>
        <taxon>Glomerellaceae</taxon>
        <taxon>Colletotrichum</taxon>
        <taxon>Colletotrichum orchidearum species complex</taxon>
    </lineage>
</organism>
<feature type="region of interest" description="Disordered" evidence="1">
    <location>
        <begin position="264"/>
        <end position="298"/>
    </location>
</feature>
<evidence type="ECO:0000313" key="4">
    <source>
        <dbReference type="EMBL" id="KAF6845145.1"/>
    </source>
</evidence>
<keyword evidence="5" id="KW-1185">Reference proteome</keyword>
<feature type="compositionally biased region" description="Low complexity" evidence="1">
    <location>
        <begin position="454"/>
        <end position="465"/>
    </location>
</feature>
<evidence type="ECO:0000313" key="5">
    <source>
        <dbReference type="Proteomes" id="UP000639643"/>
    </source>
</evidence>
<dbReference type="Proteomes" id="UP000639643">
    <property type="component" value="Unassembled WGS sequence"/>
</dbReference>
<feature type="transmembrane region" description="Helical" evidence="2">
    <location>
        <begin position="235"/>
        <end position="257"/>
    </location>
</feature>
<feature type="region of interest" description="Disordered" evidence="1">
    <location>
        <begin position="338"/>
        <end position="496"/>
    </location>
</feature>
<dbReference type="OrthoDB" id="5426678at2759"/>
<feature type="compositionally biased region" description="Low complexity" evidence="1">
    <location>
        <begin position="416"/>
        <end position="428"/>
    </location>
</feature>
<gene>
    <name evidence="4" type="ORF">CMUS01_00388</name>
</gene>
<feature type="region of interest" description="Disordered" evidence="1">
    <location>
        <begin position="530"/>
        <end position="554"/>
    </location>
</feature>
<evidence type="ECO:0000256" key="1">
    <source>
        <dbReference type="SAM" id="MobiDB-lite"/>
    </source>
</evidence>
<evidence type="ECO:0000256" key="2">
    <source>
        <dbReference type="SAM" id="Phobius"/>
    </source>
</evidence>
<keyword evidence="3" id="KW-0732">Signal</keyword>
<dbReference type="AlphaFoldDB" id="A0A8H6U9Y0"/>
<sequence length="554" mass="59872">MATSLLRHVITASFLAATALSLEVTPGSDCAALCQGSLNGTTTDTSATGTNSSDIVCDNKEYEKTATGIKFKNCVECLQKSDASREAESDASWFLYNVRYAVDVCLYDFPDAVSEINTPCIINSACLPLKNALTTALTNPDPAKAFDYCTADNGKFSSPSWWSCVKCLQSSDSQSYLSNFLVALKAGCQQRPANGTLVGLTGSVFSWQPINITETNTTLPGDGGASATTMTMGTIVGISVGGGLVFIGAICLFIVYCRKQRKQKQRMNPDLPPQPPRSDRSSYTAINKSPYMPIADHKKSNSVRSYDYELQEKQTTFASNAEYYDKLEEEIQGGRDVAHYNFDPRSGHHGLGSALPTHPAYIPRAMSRQSQRTTTPSPPSQPPRKTNTPDSYALRTYLNAVDEPATSSTIRPPPQAASRAAPRTPSPSYSHDSRGDQTAKPKIVNIPPPPAGGPPSKKASSKIPSLILPSVPRIRVPKKYPPPQINIQGATPVADKGEVGEMQISEPITFHEQRFQDRPLAGRAVIAHVAPPREDPETYEGDMPIRSGKSTLYG</sequence>
<name>A0A8H6U9Y0_9PEZI</name>
<keyword evidence="2" id="KW-1133">Transmembrane helix</keyword>
<comment type="caution">
    <text evidence="4">The sequence shown here is derived from an EMBL/GenBank/DDBJ whole genome shotgun (WGS) entry which is preliminary data.</text>
</comment>
<evidence type="ECO:0000256" key="3">
    <source>
        <dbReference type="SAM" id="SignalP"/>
    </source>
</evidence>
<proteinExistence type="predicted"/>
<keyword evidence="2" id="KW-0812">Transmembrane</keyword>
<accession>A0A8H6U9Y0</accession>
<feature type="chain" id="PRO_5034954739" evidence="3">
    <location>
        <begin position="22"/>
        <end position="554"/>
    </location>
</feature>
<protein>
    <submittedName>
        <fullName evidence="4">Exo-alpha-sialidase neuraminidase</fullName>
    </submittedName>
</protein>
<keyword evidence="2" id="KW-0472">Membrane</keyword>
<dbReference type="EMBL" id="WIGM01000005">
    <property type="protein sequence ID" value="KAF6845145.1"/>
    <property type="molecule type" value="Genomic_DNA"/>
</dbReference>
<reference evidence="4" key="1">
    <citation type="journal article" date="2020" name="Phytopathology">
        <title>Genome Sequence Resources of Colletotrichum truncatum, C. plurivorum, C. musicola, and C. sojae: Four Species Pathogenic to Soybean (Glycine max).</title>
        <authorList>
            <person name="Rogerio F."/>
            <person name="Boufleur T.R."/>
            <person name="Ciampi-Guillardi M."/>
            <person name="Sukno S.A."/>
            <person name="Thon M.R."/>
            <person name="Massola Junior N.S."/>
            <person name="Baroncelli R."/>
        </authorList>
    </citation>
    <scope>NUCLEOTIDE SEQUENCE</scope>
    <source>
        <strain evidence="4">LFN0074</strain>
    </source>
</reference>
<feature type="signal peptide" evidence="3">
    <location>
        <begin position="1"/>
        <end position="21"/>
    </location>
</feature>